<feature type="repeat" description="WD" evidence="3">
    <location>
        <begin position="428"/>
        <end position="469"/>
    </location>
</feature>
<organism evidence="5 6">
    <name type="scientific">Actinomadura darangshiensis</name>
    <dbReference type="NCBI Taxonomy" id="705336"/>
    <lineage>
        <taxon>Bacteria</taxon>
        <taxon>Bacillati</taxon>
        <taxon>Actinomycetota</taxon>
        <taxon>Actinomycetes</taxon>
        <taxon>Streptosporangiales</taxon>
        <taxon>Thermomonosporaceae</taxon>
        <taxon>Actinomadura</taxon>
    </lineage>
</organism>
<gene>
    <name evidence="5" type="ORF">E1293_06930</name>
</gene>
<dbReference type="PRINTS" id="PR00320">
    <property type="entry name" value="GPROTEINBRPT"/>
</dbReference>
<accession>A0A4R5BMC2</accession>
<feature type="region of interest" description="Disordered" evidence="4">
    <location>
        <begin position="614"/>
        <end position="644"/>
    </location>
</feature>
<dbReference type="Proteomes" id="UP000295578">
    <property type="component" value="Unassembled WGS sequence"/>
</dbReference>
<evidence type="ECO:0000256" key="1">
    <source>
        <dbReference type="ARBA" id="ARBA00022574"/>
    </source>
</evidence>
<evidence type="ECO:0000313" key="6">
    <source>
        <dbReference type="Proteomes" id="UP000295578"/>
    </source>
</evidence>
<feature type="compositionally biased region" description="Basic residues" evidence="4">
    <location>
        <begin position="632"/>
        <end position="644"/>
    </location>
</feature>
<name>A0A4R5BMC2_9ACTN</name>
<dbReference type="SMART" id="SM00320">
    <property type="entry name" value="WD40"/>
    <property type="match status" value="7"/>
</dbReference>
<dbReference type="OrthoDB" id="414967at2"/>
<dbReference type="CDD" id="cd00200">
    <property type="entry name" value="WD40"/>
    <property type="match status" value="1"/>
</dbReference>
<sequence>MSDSQLARLTARVSDTSRMFGGRRRKRAAEKLAVLGTSEAMAVLADAFVNTTDPHVGEIARDALQGVREQDAIDAVADVAVTAGDERLANLLVEAGPAPSDPGRHAVVLFLAGEFDRYTDLDFDGSLLRGASAGAGEALRLRLAEQARAGGRLEWVRAVASGTAHQAGRVSDPEWGALVQTLMAARRWDELWRLALDAPVTRAAPVVASLGDVRWRPDGTAPGDYAELVRLATRARDSEVPATTRFGEKHLRSIAAPPVQAMAVTRDGRLLVTGSYRARGRLWSVSSGTTKREFGSQHMVTMTFTPDGKLLITGDMRGVIKLWNFPSGTLAGEYSHTMAKGNAVLARNLLTIVPSPDATLLATGGYGPNIQLWRLSSGTLTRTATLHADPLWVPCMAITPDGGMLVSGGQKGNLRLWKLPSGTPLRTLDGHTDHVGAVAVTPDGSLLASGGYDGTVRLWHLPSGEPAGVLTGHTSLIRALAMTPDGTLLASGGKDRVVRLWHLPSGEPAGELRGHRRGIIECMAVTPDGSMLASATTNGHMLWWTRRQSKLHALVRTPLSEVNPDEIRRSSHWSDEFSPAERAWFDLASALVKWRHRHDVELLDASYADQAASHDVELTDDDVPQRPAPQRRPNRPKRKRKGKR</sequence>
<keyword evidence="2" id="KW-0677">Repeat</keyword>
<protein>
    <submittedName>
        <fullName evidence="5">WD40 repeat domain-containing protein</fullName>
    </submittedName>
</protein>
<evidence type="ECO:0000256" key="3">
    <source>
        <dbReference type="PROSITE-ProRule" id="PRU00221"/>
    </source>
</evidence>
<dbReference type="RefSeq" id="WP_132195026.1">
    <property type="nucleotide sequence ID" value="NZ_SMKY01000020.1"/>
</dbReference>
<dbReference type="AlphaFoldDB" id="A0A4R5BMC2"/>
<keyword evidence="1 3" id="KW-0853">WD repeat</keyword>
<comment type="caution">
    <text evidence="5">The sequence shown here is derived from an EMBL/GenBank/DDBJ whole genome shotgun (WGS) entry which is preliminary data.</text>
</comment>
<evidence type="ECO:0000256" key="4">
    <source>
        <dbReference type="SAM" id="MobiDB-lite"/>
    </source>
</evidence>
<keyword evidence="6" id="KW-1185">Reference proteome</keyword>
<dbReference type="Pfam" id="PF00400">
    <property type="entry name" value="WD40"/>
    <property type="match status" value="5"/>
</dbReference>
<evidence type="ECO:0000313" key="5">
    <source>
        <dbReference type="EMBL" id="TDD87948.1"/>
    </source>
</evidence>
<dbReference type="PROSITE" id="PS50082">
    <property type="entry name" value="WD_REPEATS_2"/>
    <property type="match status" value="4"/>
</dbReference>
<dbReference type="Gene3D" id="2.130.10.10">
    <property type="entry name" value="YVTN repeat-like/Quinoprotein amine dehydrogenase"/>
    <property type="match status" value="3"/>
</dbReference>
<dbReference type="PANTHER" id="PTHR19857">
    <property type="entry name" value="MITOCHONDRIAL DIVISION PROTEIN 1-RELATED"/>
    <property type="match status" value="1"/>
</dbReference>
<dbReference type="InterPro" id="IPR011047">
    <property type="entry name" value="Quinoprotein_ADH-like_sf"/>
</dbReference>
<feature type="repeat" description="WD" evidence="3">
    <location>
        <begin position="386"/>
        <end position="427"/>
    </location>
</feature>
<dbReference type="InterPro" id="IPR015943">
    <property type="entry name" value="WD40/YVTN_repeat-like_dom_sf"/>
</dbReference>
<dbReference type="PROSITE" id="PS50294">
    <property type="entry name" value="WD_REPEATS_REGION"/>
    <property type="match status" value="2"/>
</dbReference>
<evidence type="ECO:0000256" key="2">
    <source>
        <dbReference type="ARBA" id="ARBA00022737"/>
    </source>
</evidence>
<reference evidence="5 6" key="1">
    <citation type="submission" date="2019-03" db="EMBL/GenBank/DDBJ databases">
        <title>Draft genome sequences of novel Actinobacteria.</title>
        <authorList>
            <person name="Sahin N."/>
            <person name="Ay H."/>
            <person name="Saygin H."/>
        </authorList>
    </citation>
    <scope>NUCLEOTIDE SEQUENCE [LARGE SCALE GENOMIC DNA]</scope>
    <source>
        <strain evidence="5 6">DSM 45941</strain>
    </source>
</reference>
<dbReference type="PANTHER" id="PTHR19857:SF8">
    <property type="entry name" value="ANGIO-ASSOCIATED MIGRATORY CELL PROTEIN"/>
    <property type="match status" value="1"/>
</dbReference>
<feature type="repeat" description="WD" evidence="3">
    <location>
        <begin position="470"/>
        <end position="511"/>
    </location>
</feature>
<dbReference type="InterPro" id="IPR051179">
    <property type="entry name" value="WD_repeat_multifunction"/>
</dbReference>
<proteinExistence type="predicted"/>
<dbReference type="InterPro" id="IPR020472">
    <property type="entry name" value="WD40_PAC1"/>
</dbReference>
<dbReference type="SUPFAM" id="SSF50998">
    <property type="entry name" value="Quinoprotein alcohol dehydrogenase-like"/>
    <property type="match status" value="1"/>
</dbReference>
<feature type="repeat" description="WD" evidence="3">
    <location>
        <begin position="301"/>
        <end position="333"/>
    </location>
</feature>
<dbReference type="EMBL" id="SMKY01000020">
    <property type="protein sequence ID" value="TDD87948.1"/>
    <property type="molecule type" value="Genomic_DNA"/>
</dbReference>
<dbReference type="InterPro" id="IPR001680">
    <property type="entry name" value="WD40_rpt"/>
</dbReference>